<feature type="transmembrane region" description="Helical" evidence="9">
    <location>
        <begin position="60"/>
        <end position="85"/>
    </location>
</feature>
<evidence type="ECO:0000256" key="1">
    <source>
        <dbReference type="ARBA" id="ARBA00004141"/>
    </source>
</evidence>
<dbReference type="EMBL" id="JI174233">
    <property type="protein sequence ID" value="ADY46630.1"/>
    <property type="molecule type" value="mRNA"/>
</dbReference>
<evidence type="ECO:0000256" key="4">
    <source>
        <dbReference type="ARBA" id="ARBA00023040"/>
    </source>
</evidence>
<keyword evidence="6 8" id="KW-0675">Receptor</keyword>
<feature type="transmembrane region" description="Helical" evidence="9">
    <location>
        <begin position="235"/>
        <end position="254"/>
    </location>
</feature>
<dbReference type="SUPFAM" id="SSF81321">
    <property type="entry name" value="Family A G protein-coupled receptor-like"/>
    <property type="match status" value="1"/>
</dbReference>
<dbReference type="CDD" id="cd00637">
    <property type="entry name" value="7tm_classA_rhodopsin-like"/>
    <property type="match status" value="1"/>
</dbReference>
<keyword evidence="4 8" id="KW-0297">G-protein coupled receptor</keyword>
<evidence type="ECO:0000259" key="10">
    <source>
        <dbReference type="PROSITE" id="PS50262"/>
    </source>
</evidence>
<accession>F1L926</accession>
<dbReference type="PANTHER" id="PTHR45695">
    <property type="entry name" value="LEUCOKININ RECEPTOR-RELATED"/>
    <property type="match status" value="1"/>
</dbReference>
<sequence>MNAYANVSNVDYCLLCSLFTLNTLFAFIFAAIVVVGVCGNIFVVSVILTDRKLLNSSINLFLLNLALADLGNLIACCPDIAMFLYGAGWLLPAFLCPSLRFLEEYFLYASVLMQMSIGIERFMAICTPMRMRRFSRRTSALLIVSVWVIAAMFASPYLMFHRVFVRRTISHCFWSHTLPTRTKVIFKYAECVMLYVLPLILLTVLYSTMSRVLWGKTSHIANETQQASVLRVRRSVVKMLIISMLLYFICYSPIQGIFLTQIITQRDFHFGAALRLTLNALSFSSSSANPIVYIVCCRHFRLRFLATLRLLCSVLPYSRRYFTVSIEIAEDETTRLPNRASSLYCNNGITSKSGFLCTLRNTEVM</sequence>
<organism evidence="11">
    <name type="scientific">Ascaris suum</name>
    <name type="common">Pig roundworm</name>
    <name type="synonym">Ascaris lumbricoides</name>
    <dbReference type="NCBI Taxonomy" id="6253"/>
    <lineage>
        <taxon>Eukaryota</taxon>
        <taxon>Metazoa</taxon>
        <taxon>Ecdysozoa</taxon>
        <taxon>Nematoda</taxon>
        <taxon>Chromadorea</taxon>
        <taxon>Rhabditida</taxon>
        <taxon>Spirurina</taxon>
        <taxon>Ascaridomorpha</taxon>
        <taxon>Ascaridoidea</taxon>
        <taxon>Ascarididae</taxon>
        <taxon>Ascaris</taxon>
    </lineage>
</organism>
<dbReference type="Pfam" id="PF00001">
    <property type="entry name" value="7tm_1"/>
    <property type="match status" value="1"/>
</dbReference>
<dbReference type="PROSITE" id="PS50262">
    <property type="entry name" value="G_PROTEIN_RECEP_F1_2"/>
    <property type="match status" value="1"/>
</dbReference>
<evidence type="ECO:0000256" key="6">
    <source>
        <dbReference type="ARBA" id="ARBA00023170"/>
    </source>
</evidence>
<keyword evidence="7 8" id="KW-0807">Transducer</keyword>
<dbReference type="PANTHER" id="PTHR45695:SF15">
    <property type="entry name" value="OPSIN RH2"/>
    <property type="match status" value="1"/>
</dbReference>
<evidence type="ECO:0000256" key="3">
    <source>
        <dbReference type="ARBA" id="ARBA00022989"/>
    </source>
</evidence>
<protein>
    <submittedName>
        <fullName evidence="11">Neuropeptide receptor 15</fullName>
    </submittedName>
</protein>
<evidence type="ECO:0000256" key="9">
    <source>
        <dbReference type="SAM" id="Phobius"/>
    </source>
</evidence>
<dbReference type="InterPro" id="IPR017452">
    <property type="entry name" value="GPCR_Rhodpsn_7TM"/>
</dbReference>
<evidence type="ECO:0000256" key="8">
    <source>
        <dbReference type="RuleBase" id="RU000688"/>
    </source>
</evidence>
<dbReference type="AlphaFoldDB" id="F1L926"/>
<feature type="domain" description="G-protein coupled receptors family 1 profile" evidence="10">
    <location>
        <begin position="39"/>
        <end position="293"/>
    </location>
</feature>
<dbReference type="InterPro" id="IPR000276">
    <property type="entry name" value="GPCR_Rhodpsn"/>
</dbReference>
<feature type="transmembrane region" description="Helical" evidence="9">
    <location>
        <begin position="24"/>
        <end position="48"/>
    </location>
</feature>
<dbReference type="PROSITE" id="PS00237">
    <property type="entry name" value="G_PROTEIN_RECEP_F1_1"/>
    <property type="match status" value="1"/>
</dbReference>
<comment type="subcellular location">
    <subcellularLocation>
        <location evidence="1">Membrane</location>
        <topology evidence="1">Multi-pass membrane protein</topology>
    </subcellularLocation>
</comment>
<dbReference type="GO" id="GO:0005886">
    <property type="term" value="C:plasma membrane"/>
    <property type="evidence" value="ECO:0007669"/>
    <property type="project" value="TreeGrafter"/>
</dbReference>
<proteinExistence type="evidence at transcript level"/>
<keyword evidence="11" id="KW-0527">Neuropeptide</keyword>
<name>F1L926_ASCSU</name>
<evidence type="ECO:0000256" key="5">
    <source>
        <dbReference type="ARBA" id="ARBA00023136"/>
    </source>
</evidence>
<keyword evidence="3 9" id="KW-1133">Transmembrane helix</keyword>
<evidence type="ECO:0000313" key="11">
    <source>
        <dbReference type="EMBL" id="ADY46630.1"/>
    </source>
</evidence>
<evidence type="ECO:0000256" key="2">
    <source>
        <dbReference type="ARBA" id="ARBA00022692"/>
    </source>
</evidence>
<dbReference type="Gene3D" id="1.20.1070.10">
    <property type="entry name" value="Rhodopsin 7-helix transmembrane proteins"/>
    <property type="match status" value="1"/>
</dbReference>
<keyword evidence="2 8" id="KW-0812">Transmembrane</keyword>
<dbReference type="GO" id="GO:0004930">
    <property type="term" value="F:G protein-coupled receptor activity"/>
    <property type="evidence" value="ECO:0007669"/>
    <property type="project" value="UniProtKB-KW"/>
</dbReference>
<evidence type="ECO:0000256" key="7">
    <source>
        <dbReference type="ARBA" id="ARBA00023224"/>
    </source>
</evidence>
<dbReference type="PRINTS" id="PR00237">
    <property type="entry name" value="GPCRRHODOPSN"/>
</dbReference>
<reference evidence="11" key="1">
    <citation type="journal article" date="2011" name="Genome Res.">
        <title>Deep small RNA sequencing from the nematode Ascaris reveals conservation, functional diversification, and novel developmental profiles.</title>
        <authorList>
            <person name="Wang J."/>
            <person name="Czech B."/>
            <person name="Crunk A."/>
            <person name="Wallace A."/>
            <person name="Mitreva M."/>
            <person name="Hannon G.J."/>
            <person name="Davis R.E."/>
        </authorList>
    </citation>
    <scope>NUCLEOTIDE SEQUENCE</scope>
</reference>
<comment type="similarity">
    <text evidence="8">Belongs to the G-protein coupled receptor 1 family.</text>
</comment>
<feature type="transmembrane region" description="Helical" evidence="9">
    <location>
        <begin position="192"/>
        <end position="214"/>
    </location>
</feature>
<feature type="transmembrane region" description="Helical" evidence="9">
    <location>
        <begin position="139"/>
        <end position="160"/>
    </location>
</feature>
<keyword evidence="5 9" id="KW-0472">Membrane</keyword>
<dbReference type="GO" id="GO:0007218">
    <property type="term" value="P:neuropeptide signaling pathway"/>
    <property type="evidence" value="ECO:0007669"/>
    <property type="project" value="UniProtKB-KW"/>
</dbReference>